<evidence type="ECO:0000256" key="3">
    <source>
        <dbReference type="ARBA" id="ARBA00023274"/>
    </source>
</evidence>
<dbReference type="Proteomes" id="UP000287547">
    <property type="component" value="Unassembled WGS sequence"/>
</dbReference>
<dbReference type="InterPro" id="IPR002677">
    <property type="entry name" value="Ribosomal_bL32"/>
</dbReference>
<dbReference type="SUPFAM" id="SSF57829">
    <property type="entry name" value="Zn-binding ribosomal proteins"/>
    <property type="match status" value="1"/>
</dbReference>
<dbReference type="NCBIfam" id="TIGR01031">
    <property type="entry name" value="rpmF_bact"/>
    <property type="match status" value="1"/>
</dbReference>
<organism evidence="6 7">
    <name type="scientific">Kibdelosporangium aridum</name>
    <dbReference type="NCBI Taxonomy" id="2030"/>
    <lineage>
        <taxon>Bacteria</taxon>
        <taxon>Bacillati</taxon>
        <taxon>Actinomycetota</taxon>
        <taxon>Actinomycetes</taxon>
        <taxon>Pseudonocardiales</taxon>
        <taxon>Pseudonocardiaceae</taxon>
        <taxon>Kibdelosporangium</taxon>
    </lineage>
</organism>
<accession>A0A428XWK0</accession>
<dbReference type="PANTHER" id="PTHR35534:SF1">
    <property type="entry name" value="LARGE RIBOSOMAL SUBUNIT PROTEIN BL32"/>
    <property type="match status" value="1"/>
</dbReference>
<evidence type="ECO:0000313" key="6">
    <source>
        <dbReference type="EMBL" id="RSM59737.1"/>
    </source>
</evidence>
<dbReference type="InterPro" id="IPR044957">
    <property type="entry name" value="Ribosomal_bL32_bact"/>
</dbReference>
<dbReference type="PANTHER" id="PTHR35534">
    <property type="entry name" value="50S RIBOSOMAL PROTEIN L32"/>
    <property type="match status" value="1"/>
</dbReference>
<dbReference type="GO" id="GO:0003735">
    <property type="term" value="F:structural constituent of ribosome"/>
    <property type="evidence" value="ECO:0007669"/>
    <property type="project" value="InterPro"/>
</dbReference>
<evidence type="ECO:0000313" key="7">
    <source>
        <dbReference type="Proteomes" id="UP000287547"/>
    </source>
</evidence>
<dbReference type="HAMAP" id="MF_00340">
    <property type="entry name" value="Ribosomal_bL32"/>
    <property type="match status" value="1"/>
</dbReference>
<dbReference type="InterPro" id="IPR011332">
    <property type="entry name" value="Ribosomal_zn-bd"/>
</dbReference>
<dbReference type="EMBL" id="QHKI01000127">
    <property type="protein sequence ID" value="RSM59737.1"/>
    <property type="molecule type" value="Genomic_DNA"/>
</dbReference>
<protein>
    <recommendedName>
        <fullName evidence="4 5">Large ribosomal subunit protein bL32</fullName>
    </recommendedName>
</protein>
<evidence type="ECO:0000256" key="1">
    <source>
        <dbReference type="ARBA" id="ARBA00008560"/>
    </source>
</evidence>
<comment type="similarity">
    <text evidence="1 5">Belongs to the bacterial ribosomal protein bL32 family.</text>
</comment>
<proteinExistence type="inferred from homology"/>
<evidence type="ECO:0000256" key="5">
    <source>
        <dbReference type="HAMAP-Rule" id="MF_00340"/>
    </source>
</evidence>
<reference evidence="6 7" key="1">
    <citation type="submission" date="2018-05" db="EMBL/GenBank/DDBJ databases">
        <title>Evolution of GPA BGCs.</title>
        <authorList>
            <person name="Waglechner N."/>
            <person name="Wright G.D."/>
        </authorList>
    </citation>
    <scope>NUCLEOTIDE SEQUENCE [LARGE SCALE GENOMIC DNA]</scope>
    <source>
        <strain evidence="6 7">A82846</strain>
    </source>
</reference>
<sequence length="59" mass="6635">MFRKKSRANVRHHRAQWKKAISVPQLTTCPNRACGKPTPPHIACPACGQYRGRQVIAPN</sequence>
<evidence type="ECO:0000256" key="4">
    <source>
        <dbReference type="ARBA" id="ARBA00035178"/>
    </source>
</evidence>
<gene>
    <name evidence="5" type="primary">rpmF</name>
    <name evidence="6" type="ORF">DMH04_55225</name>
</gene>
<dbReference type="GO" id="GO:0006412">
    <property type="term" value="P:translation"/>
    <property type="evidence" value="ECO:0007669"/>
    <property type="project" value="UniProtKB-UniRule"/>
</dbReference>
<name>A0A428XWK0_KIBAR</name>
<dbReference type="GO" id="GO:0015934">
    <property type="term" value="C:large ribosomal subunit"/>
    <property type="evidence" value="ECO:0007669"/>
    <property type="project" value="InterPro"/>
</dbReference>
<evidence type="ECO:0000256" key="2">
    <source>
        <dbReference type="ARBA" id="ARBA00022980"/>
    </source>
</evidence>
<comment type="caution">
    <text evidence="6">The sequence shown here is derived from an EMBL/GenBank/DDBJ whole genome shotgun (WGS) entry which is preliminary data.</text>
</comment>
<keyword evidence="3 5" id="KW-0687">Ribonucleoprotein</keyword>
<keyword evidence="2 5" id="KW-0689">Ribosomal protein</keyword>
<dbReference type="Pfam" id="PF01783">
    <property type="entry name" value="Ribosomal_L32p"/>
    <property type="match status" value="1"/>
</dbReference>
<dbReference type="AlphaFoldDB" id="A0A428XWK0"/>
<dbReference type="OrthoDB" id="9807363at2"/>